<proteinExistence type="inferred from homology"/>
<evidence type="ECO:0000259" key="6">
    <source>
        <dbReference type="PROSITE" id="PS51900"/>
    </source>
</evidence>
<dbReference type="PANTHER" id="PTHR30349">
    <property type="entry name" value="PHAGE INTEGRASE-RELATED"/>
    <property type="match status" value="1"/>
</dbReference>
<name>A0A8J7TLW9_9BACT</name>
<dbReference type="GO" id="GO:0006310">
    <property type="term" value="P:DNA recombination"/>
    <property type="evidence" value="ECO:0007669"/>
    <property type="project" value="UniProtKB-KW"/>
</dbReference>
<dbReference type="Pfam" id="PF00589">
    <property type="entry name" value="Phage_integrase"/>
    <property type="match status" value="1"/>
</dbReference>
<evidence type="ECO:0000259" key="5">
    <source>
        <dbReference type="PROSITE" id="PS51898"/>
    </source>
</evidence>
<dbReference type="AlphaFoldDB" id="A0A8J7TLW9"/>
<organism evidence="7 8">
    <name type="scientific">Candidatus Obscuribacter phosphatis</name>
    <dbReference type="NCBI Taxonomy" id="1906157"/>
    <lineage>
        <taxon>Bacteria</taxon>
        <taxon>Bacillati</taxon>
        <taxon>Candidatus Melainabacteria</taxon>
        <taxon>Candidatus Obscuribacterales</taxon>
        <taxon>Candidatus Obscuribacteraceae</taxon>
        <taxon>Candidatus Obscuribacter</taxon>
    </lineage>
</organism>
<evidence type="ECO:0000256" key="2">
    <source>
        <dbReference type="ARBA" id="ARBA00023125"/>
    </source>
</evidence>
<protein>
    <submittedName>
        <fullName evidence="7">Tyrosine-type recombinase/integrase</fullName>
    </submittedName>
</protein>
<sequence length="289" mass="33052">MDRKWLESDFDRWLEEAGLSLSTRRLYLCALKYYRSYLSLYHNRIAPAGMSRGSHEQYVRSFKDYLVDSHRKANTINAMLTGLKVYYKFVGFGGHRVEPLPEKRLAVPPTLSNEELDRFLWVANRLPARDKALILTSLYAGLTPSEIHNLNQGDITFLGQEVFIRVSKGGRTRRRVVSSGMTLRKILKAYFLELLGSNLASDDSDAPLWRQKNGNRLGVKKIQDIMTEISYVLGFNVSLVKLRNIWLKQQASKADSSIKKLSRVSGLTREGTIKRYSPKNFAKVASQNE</sequence>
<evidence type="ECO:0000256" key="1">
    <source>
        <dbReference type="ARBA" id="ARBA00008857"/>
    </source>
</evidence>
<feature type="domain" description="Tyr recombinase" evidence="5">
    <location>
        <begin position="106"/>
        <end position="289"/>
    </location>
</feature>
<dbReference type="GO" id="GO:0015074">
    <property type="term" value="P:DNA integration"/>
    <property type="evidence" value="ECO:0007669"/>
    <property type="project" value="InterPro"/>
</dbReference>
<accession>A0A8J7TLW9</accession>
<evidence type="ECO:0000313" key="7">
    <source>
        <dbReference type="EMBL" id="MBN8661074.1"/>
    </source>
</evidence>
<dbReference type="SUPFAM" id="SSF56349">
    <property type="entry name" value="DNA breaking-rejoining enzymes"/>
    <property type="match status" value="1"/>
</dbReference>
<comment type="similarity">
    <text evidence="1">Belongs to the 'phage' integrase family.</text>
</comment>
<evidence type="ECO:0000313" key="8">
    <source>
        <dbReference type="Proteomes" id="UP000664277"/>
    </source>
</evidence>
<dbReference type="CDD" id="cd00397">
    <property type="entry name" value="DNA_BRE_C"/>
    <property type="match status" value="1"/>
</dbReference>
<evidence type="ECO:0000256" key="3">
    <source>
        <dbReference type="ARBA" id="ARBA00023172"/>
    </source>
</evidence>
<dbReference type="InterPro" id="IPR011010">
    <property type="entry name" value="DNA_brk_join_enz"/>
</dbReference>
<dbReference type="Gene3D" id="1.10.150.130">
    <property type="match status" value="1"/>
</dbReference>
<dbReference type="Gene3D" id="1.10.443.10">
    <property type="entry name" value="Intergrase catalytic core"/>
    <property type="match status" value="1"/>
</dbReference>
<comment type="caution">
    <text evidence="7">The sequence shown here is derived from an EMBL/GenBank/DDBJ whole genome shotgun (WGS) entry which is preliminary data.</text>
</comment>
<evidence type="ECO:0000256" key="4">
    <source>
        <dbReference type="PROSITE-ProRule" id="PRU01248"/>
    </source>
</evidence>
<dbReference type="PROSITE" id="PS51898">
    <property type="entry name" value="TYR_RECOMBINASE"/>
    <property type="match status" value="1"/>
</dbReference>
<dbReference type="GO" id="GO:0003677">
    <property type="term" value="F:DNA binding"/>
    <property type="evidence" value="ECO:0007669"/>
    <property type="project" value="UniProtKB-UniRule"/>
</dbReference>
<dbReference type="InterPro" id="IPR050090">
    <property type="entry name" value="Tyrosine_recombinase_XerCD"/>
</dbReference>
<gene>
    <name evidence="7" type="ORF">J0M35_11970</name>
</gene>
<dbReference type="InterPro" id="IPR002104">
    <property type="entry name" value="Integrase_catalytic"/>
</dbReference>
<dbReference type="PROSITE" id="PS51900">
    <property type="entry name" value="CB"/>
    <property type="match status" value="1"/>
</dbReference>
<keyword evidence="2 4" id="KW-0238">DNA-binding</keyword>
<feature type="domain" description="Core-binding (CB)" evidence="6">
    <location>
        <begin position="1"/>
        <end position="91"/>
    </location>
</feature>
<reference evidence="7" key="1">
    <citation type="submission" date="2021-02" db="EMBL/GenBank/DDBJ databases">
        <title>Genome-Resolved Metagenomics of a Microbial Community Performing Photosynthetic Biological Nutrient Removal.</title>
        <authorList>
            <person name="Mcdaniel E.A."/>
        </authorList>
    </citation>
    <scope>NUCLEOTIDE SEQUENCE</scope>
    <source>
        <strain evidence="7">UWPOB_OBS1</strain>
    </source>
</reference>
<dbReference type="Proteomes" id="UP000664277">
    <property type="component" value="Unassembled WGS sequence"/>
</dbReference>
<dbReference type="EMBL" id="JAFLCK010000016">
    <property type="protein sequence ID" value="MBN8661074.1"/>
    <property type="molecule type" value="Genomic_DNA"/>
</dbReference>
<dbReference type="InterPro" id="IPR010998">
    <property type="entry name" value="Integrase_recombinase_N"/>
</dbReference>
<dbReference type="InterPro" id="IPR044068">
    <property type="entry name" value="CB"/>
</dbReference>
<keyword evidence="3" id="KW-0233">DNA recombination</keyword>
<dbReference type="InterPro" id="IPR013762">
    <property type="entry name" value="Integrase-like_cat_sf"/>
</dbReference>
<dbReference type="PANTHER" id="PTHR30349:SF41">
    <property type="entry name" value="INTEGRASE_RECOMBINASE PROTEIN MJ0367-RELATED"/>
    <property type="match status" value="1"/>
</dbReference>